<accession>A0A4Y9YBE4</accession>
<feature type="transmembrane region" description="Helical" evidence="9">
    <location>
        <begin position="28"/>
        <end position="49"/>
    </location>
</feature>
<reference evidence="11 12" key="1">
    <citation type="submission" date="2019-01" db="EMBL/GenBank/DDBJ databases">
        <title>Genome sequencing of the rare red list fungi Fomitopsis rosea.</title>
        <authorList>
            <person name="Buettner E."/>
            <person name="Kellner H."/>
        </authorList>
    </citation>
    <scope>NUCLEOTIDE SEQUENCE [LARGE SCALE GENOMIC DNA]</scope>
    <source>
        <strain evidence="11 12">DSM 105464</strain>
    </source>
</reference>
<feature type="transmembrane region" description="Helical" evidence="9">
    <location>
        <begin position="369"/>
        <end position="387"/>
    </location>
</feature>
<comment type="subcellular location">
    <subcellularLocation>
        <location evidence="1">Membrane</location>
        <topology evidence="1">Multi-pass membrane protein</topology>
    </subcellularLocation>
</comment>
<comment type="caution">
    <text evidence="11">The sequence shown here is derived from an EMBL/GenBank/DDBJ whole genome shotgun (WGS) entry which is preliminary data.</text>
</comment>
<keyword evidence="7 9" id="KW-0472">Membrane</keyword>
<evidence type="ECO:0000256" key="8">
    <source>
        <dbReference type="SAM" id="MobiDB-lite"/>
    </source>
</evidence>
<comment type="pathway">
    <text evidence="2">Secondary metabolite biosynthesis.</text>
</comment>
<evidence type="ECO:0000259" key="10">
    <source>
        <dbReference type="Pfam" id="PF13813"/>
    </source>
</evidence>
<organism evidence="11 12">
    <name type="scientific">Rhodofomes roseus</name>
    <dbReference type="NCBI Taxonomy" id="34475"/>
    <lineage>
        <taxon>Eukaryota</taxon>
        <taxon>Fungi</taxon>
        <taxon>Dikarya</taxon>
        <taxon>Basidiomycota</taxon>
        <taxon>Agaricomycotina</taxon>
        <taxon>Agaricomycetes</taxon>
        <taxon>Polyporales</taxon>
        <taxon>Rhodofomes</taxon>
    </lineage>
</organism>
<protein>
    <recommendedName>
        <fullName evidence="10">Wax synthase domain-containing protein</fullName>
    </recommendedName>
</protein>
<feature type="region of interest" description="Disordered" evidence="8">
    <location>
        <begin position="122"/>
        <end position="148"/>
    </location>
</feature>
<feature type="compositionally biased region" description="Polar residues" evidence="8">
    <location>
        <begin position="126"/>
        <end position="136"/>
    </location>
</feature>
<evidence type="ECO:0000256" key="5">
    <source>
        <dbReference type="ARBA" id="ARBA00022692"/>
    </source>
</evidence>
<dbReference type="InterPro" id="IPR032805">
    <property type="entry name" value="Wax_synthase_dom"/>
</dbReference>
<keyword evidence="5 9" id="KW-0812">Transmembrane</keyword>
<keyword evidence="6 9" id="KW-1133">Transmembrane helix</keyword>
<feature type="transmembrane region" description="Helical" evidence="9">
    <location>
        <begin position="345"/>
        <end position="362"/>
    </location>
</feature>
<feature type="transmembrane region" description="Helical" evidence="9">
    <location>
        <begin position="89"/>
        <end position="108"/>
    </location>
</feature>
<evidence type="ECO:0000256" key="7">
    <source>
        <dbReference type="ARBA" id="ARBA00023136"/>
    </source>
</evidence>
<evidence type="ECO:0000256" key="6">
    <source>
        <dbReference type="ARBA" id="ARBA00022989"/>
    </source>
</evidence>
<evidence type="ECO:0000256" key="4">
    <source>
        <dbReference type="ARBA" id="ARBA00022679"/>
    </source>
</evidence>
<comment type="similarity">
    <text evidence="3">Belongs to the wax synthase family.</text>
</comment>
<dbReference type="PANTHER" id="PTHR31595">
    <property type="entry name" value="LONG-CHAIN-ALCOHOL O-FATTY-ACYLTRANSFERASE 3-RELATED"/>
    <property type="match status" value="1"/>
</dbReference>
<evidence type="ECO:0000256" key="3">
    <source>
        <dbReference type="ARBA" id="ARBA00007282"/>
    </source>
</evidence>
<dbReference type="Proteomes" id="UP000298390">
    <property type="component" value="Unassembled WGS sequence"/>
</dbReference>
<dbReference type="STRING" id="34475.A0A4Y9YBE4"/>
<proteinExistence type="inferred from homology"/>
<feature type="domain" description="Wax synthase" evidence="10">
    <location>
        <begin position="276"/>
        <end position="350"/>
    </location>
</feature>
<evidence type="ECO:0000313" key="12">
    <source>
        <dbReference type="Proteomes" id="UP000298390"/>
    </source>
</evidence>
<dbReference type="EMBL" id="SEKV01000376">
    <property type="protein sequence ID" value="TFY58179.1"/>
    <property type="molecule type" value="Genomic_DNA"/>
</dbReference>
<gene>
    <name evidence="11" type="ORF">EVJ58_g6576</name>
</gene>
<feature type="transmembrane region" description="Helical" evidence="9">
    <location>
        <begin position="56"/>
        <end position="77"/>
    </location>
</feature>
<dbReference type="GO" id="GO:0006629">
    <property type="term" value="P:lipid metabolic process"/>
    <property type="evidence" value="ECO:0007669"/>
    <property type="project" value="InterPro"/>
</dbReference>
<dbReference type="InterPro" id="IPR044851">
    <property type="entry name" value="Wax_synthase"/>
</dbReference>
<name>A0A4Y9YBE4_9APHY</name>
<evidence type="ECO:0000256" key="1">
    <source>
        <dbReference type="ARBA" id="ARBA00004141"/>
    </source>
</evidence>
<dbReference type="Pfam" id="PF13813">
    <property type="entry name" value="MBOAT_2"/>
    <property type="match status" value="1"/>
</dbReference>
<keyword evidence="4" id="KW-0808">Transferase</keyword>
<dbReference type="PANTHER" id="PTHR31595:SF57">
    <property type="entry name" value="OS04G0481900 PROTEIN"/>
    <property type="match status" value="1"/>
</dbReference>
<evidence type="ECO:0000256" key="2">
    <source>
        <dbReference type="ARBA" id="ARBA00005179"/>
    </source>
</evidence>
<dbReference type="AlphaFoldDB" id="A0A4Y9YBE4"/>
<dbReference type="GO" id="GO:0008374">
    <property type="term" value="F:O-acyltransferase activity"/>
    <property type="evidence" value="ECO:0007669"/>
    <property type="project" value="InterPro"/>
</dbReference>
<evidence type="ECO:0000313" key="11">
    <source>
        <dbReference type="EMBL" id="TFY58179.1"/>
    </source>
</evidence>
<evidence type="ECO:0000256" key="9">
    <source>
        <dbReference type="SAM" id="Phobius"/>
    </source>
</evidence>
<dbReference type="GO" id="GO:0016020">
    <property type="term" value="C:membrane"/>
    <property type="evidence" value="ECO:0007669"/>
    <property type="project" value="UniProtKB-SubCell"/>
</dbReference>
<sequence>MFDSDILHYGSSWNPYYFIPLPEERTPITWTTIPQVLIYWAPFYLMAYLARKADTYLLRLLLLPIVISTAAYCTYWFRVEDPTIATVQWGRSFVTLVVVAKAIDYAFVKNGRFKVGEKELPPISGTAKSQTTSVQGNGHAHPPTQRDSVFPQWFRDASELIFTMRGIGWDFGKGLYVPKESRSLERGPFLRTTVFSLLWNYIIIDILNSLFKLVPRVGTYRGGSIFLQELSPVPRYALSSAIHLASGFIIQYGMDICNDIATLFSVGVLGQSPEQWPPVQDRPWKATSLHEYWGKRWHQSLRQVFYVYGGCVGGWLAGSIGMVLGSFFASGMYHEVGMHMSDHRVTLFFLLQGVGIILEGLWKKATGKPVGGVAGWIWTAFFVLVIGQISTDAWAIHGLIGGLIVPYPLSVTRRILSPAAQSLLNLWHS</sequence>
<feature type="transmembrane region" description="Helical" evidence="9">
    <location>
        <begin position="305"/>
        <end position="333"/>
    </location>
</feature>